<gene>
    <name evidence="2" type="ORF">AVDCRST_MAG60-996</name>
</gene>
<sequence>MSLWTRGVVVLLLLVHAGCSSSPELPPISEDQADACADLVAALPDRVDGEELSDDTDRSASWGGIELTCGTEMPASYDEFASCTEVGGVGWFLPPSDLLAPDSDILVTALTHSPRVSVLIPAVHRGTDVVLTELSPVVRDTLAERAPCL</sequence>
<evidence type="ECO:0008006" key="3">
    <source>
        <dbReference type="Google" id="ProtNLM"/>
    </source>
</evidence>
<dbReference type="Pfam" id="PF12028">
    <property type="entry name" value="DUF3515"/>
    <property type="match status" value="1"/>
</dbReference>
<evidence type="ECO:0000313" key="2">
    <source>
        <dbReference type="EMBL" id="CAA9382459.1"/>
    </source>
</evidence>
<proteinExistence type="predicted"/>
<feature type="chain" id="PRO_5026761789" description="DUF3515 domain-containing protein" evidence="1">
    <location>
        <begin position="23"/>
        <end position="149"/>
    </location>
</feature>
<name>A0A6J4NAM6_9ACTN</name>
<reference evidence="2" key="1">
    <citation type="submission" date="2020-02" db="EMBL/GenBank/DDBJ databases">
        <authorList>
            <person name="Meier V. D."/>
        </authorList>
    </citation>
    <scope>NUCLEOTIDE SEQUENCE</scope>
    <source>
        <strain evidence="2">AVDCRST_MAG60</strain>
    </source>
</reference>
<organism evidence="2">
    <name type="scientific">uncultured Nocardioides sp</name>
    <dbReference type="NCBI Taxonomy" id="198441"/>
    <lineage>
        <taxon>Bacteria</taxon>
        <taxon>Bacillati</taxon>
        <taxon>Actinomycetota</taxon>
        <taxon>Actinomycetes</taxon>
        <taxon>Propionibacteriales</taxon>
        <taxon>Nocardioidaceae</taxon>
        <taxon>Nocardioides</taxon>
        <taxon>environmental samples</taxon>
    </lineage>
</organism>
<accession>A0A6J4NAM6</accession>
<dbReference type="InterPro" id="IPR021903">
    <property type="entry name" value="DUF3515"/>
</dbReference>
<protein>
    <recommendedName>
        <fullName evidence="3">DUF3515 domain-containing protein</fullName>
    </recommendedName>
</protein>
<feature type="signal peptide" evidence="1">
    <location>
        <begin position="1"/>
        <end position="22"/>
    </location>
</feature>
<dbReference type="EMBL" id="CADCUN010000104">
    <property type="protein sequence ID" value="CAA9382459.1"/>
    <property type="molecule type" value="Genomic_DNA"/>
</dbReference>
<evidence type="ECO:0000256" key="1">
    <source>
        <dbReference type="SAM" id="SignalP"/>
    </source>
</evidence>
<dbReference type="AlphaFoldDB" id="A0A6J4NAM6"/>
<keyword evidence="1" id="KW-0732">Signal</keyword>